<protein>
    <submittedName>
        <fullName evidence="1">Uncharacterized protein</fullName>
    </submittedName>
</protein>
<dbReference type="EMBL" id="CP093547">
    <property type="protein sequence ID" value="UNP31456.1"/>
    <property type="molecule type" value="Genomic_DNA"/>
</dbReference>
<proteinExistence type="predicted"/>
<sequence length="115" mass="13337">MSRLTPPPVPFKLREMLKGYPEHLARLQEVLNEFAEPQSRVQPFDEAVWALQDTLEAFMHEAEAEQKVAESDNDPEAVEKAKEKASLMSRASFKHRWIDDEGLEKYFEENKGAFE</sequence>
<gene>
    <name evidence="1" type="ORF">MOV92_09530</name>
</gene>
<keyword evidence="2" id="KW-1185">Reference proteome</keyword>
<evidence type="ECO:0000313" key="2">
    <source>
        <dbReference type="Proteomes" id="UP000829194"/>
    </source>
</evidence>
<name>A0ABY3XIJ0_9GAMM</name>
<accession>A0ABY3XIJ0</accession>
<reference evidence="1 2" key="1">
    <citation type="submission" date="2022-03" db="EMBL/GenBank/DDBJ databases">
        <title>Complete genome sequence of Lysobacter capsici VKM B-2533 and Lysobacter gummosus 10.1.1, promising sources of lytic agents.</title>
        <authorList>
            <person name="Tarlachkov S.V."/>
            <person name="Kudryakova I.V."/>
            <person name="Afoshin A.S."/>
            <person name="Leontyevskaya E.A."/>
            <person name="Leontyevskaya N.V."/>
        </authorList>
    </citation>
    <scope>NUCLEOTIDE SEQUENCE [LARGE SCALE GENOMIC DNA]</scope>
    <source>
        <strain evidence="1 2">10.1.1</strain>
    </source>
</reference>
<dbReference type="RefSeq" id="WP_148648821.1">
    <property type="nucleotide sequence ID" value="NZ_CP011131.1"/>
</dbReference>
<organism evidence="1 2">
    <name type="scientific">Lysobacter gummosus</name>
    <dbReference type="NCBI Taxonomy" id="262324"/>
    <lineage>
        <taxon>Bacteria</taxon>
        <taxon>Pseudomonadati</taxon>
        <taxon>Pseudomonadota</taxon>
        <taxon>Gammaproteobacteria</taxon>
        <taxon>Lysobacterales</taxon>
        <taxon>Lysobacteraceae</taxon>
        <taxon>Lysobacter</taxon>
    </lineage>
</organism>
<evidence type="ECO:0000313" key="1">
    <source>
        <dbReference type="EMBL" id="UNP31456.1"/>
    </source>
</evidence>
<dbReference type="Proteomes" id="UP000829194">
    <property type="component" value="Chromosome"/>
</dbReference>